<evidence type="ECO:0000256" key="3">
    <source>
        <dbReference type="ARBA" id="ARBA00022777"/>
    </source>
</evidence>
<evidence type="ECO:0000313" key="9">
    <source>
        <dbReference type="Proteomes" id="UP000241346"/>
    </source>
</evidence>
<keyword evidence="8" id="KW-0723">Serine/threonine-protein kinase</keyword>
<protein>
    <submittedName>
        <fullName evidence="8">Serine/threonine protein kinase</fullName>
    </submittedName>
</protein>
<evidence type="ECO:0000259" key="7">
    <source>
        <dbReference type="PROSITE" id="PS50011"/>
    </source>
</evidence>
<dbReference type="Gene3D" id="1.10.510.10">
    <property type="entry name" value="Transferase(Phosphotransferase) domain 1"/>
    <property type="match status" value="1"/>
</dbReference>
<keyword evidence="6" id="KW-1133">Transmembrane helix</keyword>
<dbReference type="PROSITE" id="PS00107">
    <property type="entry name" value="PROTEIN_KINASE_ATP"/>
    <property type="match status" value="1"/>
</dbReference>
<feature type="domain" description="Protein kinase" evidence="7">
    <location>
        <begin position="78"/>
        <end position="337"/>
    </location>
</feature>
<keyword evidence="2 5" id="KW-0547">Nucleotide-binding</keyword>
<feature type="binding site" evidence="5">
    <location>
        <position position="109"/>
    </location>
    <ligand>
        <name>ATP</name>
        <dbReference type="ChEBI" id="CHEBI:30616"/>
    </ligand>
</feature>
<dbReference type="SMART" id="SM00220">
    <property type="entry name" value="S_TKc"/>
    <property type="match status" value="1"/>
</dbReference>
<dbReference type="Pfam" id="PF00069">
    <property type="entry name" value="Pkinase"/>
    <property type="match status" value="1"/>
</dbReference>
<dbReference type="PANTHER" id="PTHR43289">
    <property type="entry name" value="MITOGEN-ACTIVATED PROTEIN KINASE KINASE KINASE 20-RELATED"/>
    <property type="match status" value="1"/>
</dbReference>
<dbReference type="PROSITE" id="PS50011">
    <property type="entry name" value="PROTEIN_KINASE_DOM"/>
    <property type="match status" value="1"/>
</dbReference>
<dbReference type="InterPro" id="IPR011009">
    <property type="entry name" value="Kinase-like_dom_sf"/>
</dbReference>
<sequence length="441" mass="49784">MQSSSTATDLFYQLLDADDDGKQAILSELASDDPEAYNELQQLLDVSDRQPLTSLLGFHAQHAMGTELDFLGQVVDKYHLTHELGRGGMGVVYAAHRADETFEQQLAIKFIQPQLTEVLGKRALFSEAQLLARLNHPCIAKVFDGGEYQGCVYIVMECVDGDTLNKYVQKKTLSTKNKLSIFKSICSAIEHAHQNHILHADIKPENILVDNLHQPKLLDFNLTQAINSNTGEQNNELVAFSREYASPEQQHGEFLTQQSDIYSLGKLLQYLLPDANADIQSVIEKAIQDQPEHRYSSVSELRCDIENILTHRPISVKQNLPLYCLGKFVQRRPVPFMSGFLLVITIAVFTTTLTVQNQRLVEEKTIAENMMYEVTSMMFHSKGSDQALMSVGAMLDISRRRILSNPDLPKHIKQRLLMIMMTPTPAKPKVELSDKRKKTQK</sequence>
<comment type="caution">
    <text evidence="8">The sequence shown here is derived from an EMBL/GenBank/DDBJ whole genome shotgun (WGS) entry which is preliminary data.</text>
</comment>
<accession>A0A2T3NIV0</accession>
<keyword evidence="6" id="KW-0472">Membrane</keyword>
<evidence type="ECO:0000256" key="5">
    <source>
        <dbReference type="PROSITE-ProRule" id="PRU10141"/>
    </source>
</evidence>
<keyword evidence="4 5" id="KW-0067">ATP-binding</keyword>
<dbReference type="InterPro" id="IPR000719">
    <property type="entry name" value="Prot_kinase_dom"/>
</dbReference>
<organism evidence="8 9">
    <name type="scientific">Photobacterium rosenbergii</name>
    <dbReference type="NCBI Taxonomy" id="294936"/>
    <lineage>
        <taxon>Bacteria</taxon>
        <taxon>Pseudomonadati</taxon>
        <taxon>Pseudomonadota</taxon>
        <taxon>Gammaproteobacteria</taxon>
        <taxon>Vibrionales</taxon>
        <taxon>Vibrionaceae</taxon>
        <taxon>Photobacterium</taxon>
    </lineage>
</organism>
<name>A0A2T3NIV0_9GAMM</name>
<dbReference type="PROSITE" id="PS00108">
    <property type="entry name" value="PROTEIN_KINASE_ST"/>
    <property type="match status" value="1"/>
</dbReference>
<reference evidence="8 9" key="1">
    <citation type="submission" date="2018-03" db="EMBL/GenBank/DDBJ databases">
        <title>Whole genome sequencing of Histamine producing bacteria.</title>
        <authorList>
            <person name="Butler K."/>
        </authorList>
    </citation>
    <scope>NUCLEOTIDE SEQUENCE [LARGE SCALE GENOMIC DNA]</scope>
    <source>
        <strain evidence="8 9">DSM 19138</strain>
    </source>
</reference>
<feature type="transmembrane region" description="Helical" evidence="6">
    <location>
        <begin position="334"/>
        <end position="355"/>
    </location>
</feature>
<dbReference type="RefSeq" id="WP_107296067.1">
    <property type="nucleotide sequence ID" value="NZ_PYMB01000001.1"/>
</dbReference>
<evidence type="ECO:0000313" key="8">
    <source>
        <dbReference type="EMBL" id="PSW15445.1"/>
    </source>
</evidence>
<gene>
    <name evidence="8" type="ORF">C9J01_00020</name>
</gene>
<dbReference type="Proteomes" id="UP000241346">
    <property type="component" value="Unassembled WGS sequence"/>
</dbReference>
<dbReference type="EMBL" id="PYMB01000001">
    <property type="protein sequence ID" value="PSW15445.1"/>
    <property type="molecule type" value="Genomic_DNA"/>
</dbReference>
<dbReference type="GO" id="GO:0005524">
    <property type="term" value="F:ATP binding"/>
    <property type="evidence" value="ECO:0007669"/>
    <property type="project" value="UniProtKB-UniRule"/>
</dbReference>
<evidence type="ECO:0000256" key="1">
    <source>
        <dbReference type="ARBA" id="ARBA00022679"/>
    </source>
</evidence>
<dbReference type="AlphaFoldDB" id="A0A2T3NIV0"/>
<evidence type="ECO:0000256" key="6">
    <source>
        <dbReference type="SAM" id="Phobius"/>
    </source>
</evidence>
<dbReference type="PANTHER" id="PTHR43289:SF6">
    <property type="entry name" value="SERINE_THREONINE-PROTEIN KINASE NEKL-3"/>
    <property type="match status" value="1"/>
</dbReference>
<evidence type="ECO:0000256" key="2">
    <source>
        <dbReference type="ARBA" id="ARBA00022741"/>
    </source>
</evidence>
<dbReference type="GO" id="GO:0004674">
    <property type="term" value="F:protein serine/threonine kinase activity"/>
    <property type="evidence" value="ECO:0007669"/>
    <property type="project" value="UniProtKB-KW"/>
</dbReference>
<keyword evidence="6" id="KW-0812">Transmembrane</keyword>
<keyword evidence="1" id="KW-0808">Transferase</keyword>
<dbReference type="Gene3D" id="3.30.200.20">
    <property type="entry name" value="Phosphorylase Kinase, domain 1"/>
    <property type="match status" value="1"/>
</dbReference>
<dbReference type="SUPFAM" id="SSF56112">
    <property type="entry name" value="Protein kinase-like (PK-like)"/>
    <property type="match status" value="1"/>
</dbReference>
<evidence type="ECO:0000256" key="4">
    <source>
        <dbReference type="ARBA" id="ARBA00022840"/>
    </source>
</evidence>
<dbReference type="InterPro" id="IPR017441">
    <property type="entry name" value="Protein_kinase_ATP_BS"/>
</dbReference>
<keyword evidence="3 8" id="KW-0418">Kinase</keyword>
<proteinExistence type="predicted"/>
<dbReference type="OrthoDB" id="9801841at2"/>
<dbReference type="CDD" id="cd14014">
    <property type="entry name" value="STKc_PknB_like"/>
    <property type="match status" value="1"/>
</dbReference>
<dbReference type="InterPro" id="IPR008271">
    <property type="entry name" value="Ser/Thr_kinase_AS"/>
</dbReference>